<comment type="caution">
    <text evidence="1">The sequence shown here is derived from an EMBL/GenBank/DDBJ whole genome shotgun (WGS) entry which is preliminary data.</text>
</comment>
<evidence type="ECO:0000313" key="2">
    <source>
        <dbReference type="Proteomes" id="UP000247454"/>
    </source>
</evidence>
<organism evidence="1 2">
    <name type="scientific">Phyllobacterium leguminum</name>
    <dbReference type="NCBI Taxonomy" id="314237"/>
    <lineage>
        <taxon>Bacteria</taxon>
        <taxon>Pseudomonadati</taxon>
        <taxon>Pseudomonadota</taxon>
        <taxon>Alphaproteobacteria</taxon>
        <taxon>Hyphomicrobiales</taxon>
        <taxon>Phyllobacteriaceae</taxon>
        <taxon>Phyllobacterium</taxon>
    </lineage>
</organism>
<dbReference type="Proteomes" id="UP000247454">
    <property type="component" value="Unassembled WGS sequence"/>
</dbReference>
<name>A0A318T1A4_9HYPH</name>
<dbReference type="Pfam" id="PF13711">
    <property type="entry name" value="DUF4160"/>
    <property type="match status" value="1"/>
</dbReference>
<keyword evidence="2" id="KW-1185">Reference proteome</keyword>
<dbReference type="EMBL" id="QJTF01000027">
    <property type="protein sequence ID" value="PYE86359.1"/>
    <property type="molecule type" value="Genomic_DNA"/>
</dbReference>
<evidence type="ECO:0000313" key="1">
    <source>
        <dbReference type="EMBL" id="PYE86359.1"/>
    </source>
</evidence>
<dbReference type="OrthoDB" id="122670at2"/>
<accession>A0A318T1A4</accession>
<gene>
    <name evidence="1" type="ORF">C7477_12723</name>
</gene>
<reference evidence="1 2" key="1">
    <citation type="submission" date="2018-06" db="EMBL/GenBank/DDBJ databases">
        <title>Genomic Encyclopedia of Type Strains, Phase III (KMG-III): the genomes of soil and plant-associated and newly described type strains.</title>
        <authorList>
            <person name="Whitman W."/>
        </authorList>
    </citation>
    <scope>NUCLEOTIDE SEQUENCE [LARGE SCALE GENOMIC DNA]</scope>
    <source>
        <strain evidence="1 2">ORS 1419</strain>
    </source>
</reference>
<dbReference type="AlphaFoldDB" id="A0A318T1A4"/>
<sequence>MPTVLRKYGYRFHFYSGENDEPPHIHVDGHGAKAKIWLENVSVSKAAGFGQKELARILSVVQEHREYFLEAWHDYFV</sequence>
<dbReference type="RefSeq" id="WP_110754257.1">
    <property type="nucleotide sequence ID" value="NZ_QJTF01000027.1"/>
</dbReference>
<dbReference type="InterPro" id="IPR025427">
    <property type="entry name" value="DUF4160"/>
</dbReference>
<proteinExistence type="predicted"/>
<protein>
    <submittedName>
        <fullName evidence="1">Uncharacterized protein DUF4160</fullName>
    </submittedName>
</protein>